<evidence type="ECO:0000313" key="9">
    <source>
        <dbReference type="Proteomes" id="UP000214688"/>
    </source>
</evidence>
<name>A0A223CZP0_9BACL</name>
<feature type="transmembrane region" description="Helical" evidence="6">
    <location>
        <begin position="72"/>
        <end position="96"/>
    </location>
</feature>
<sequence>MKPFAKKIFFLFILIICAVLIVLNQEQLLAVMGQAEQMPLLVFGLAVLFAFVPMLPYGLVGGVIGATYGMALGALITWLASTTAAVLMFLLVRYVFAEQAKSFLQRYEKIGRFTDLFERNAFLAILFARLIPIIPAAAVNIYSGLVRVPMRVFLTATALGKLPTMIIFATIGEQALTSGRNLVMVMLLYVVFLAIVYLIYRYTRKKLSP</sequence>
<keyword evidence="9" id="KW-1185">Reference proteome</keyword>
<dbReference type="AlphaFoldDB" id="A0A223CZP0"/>
<keyword evidence="4 6" id="KW-1133">Transmembrane helix</keyword>
<comment type="similarity">
    <text evidence="6">Belongs to the TVP38/TMEM64 family.</text>
</comment>
<evidence type="ECO:0000313" key="8">
    <source>
        <dbReference type="EMBL" id="ASS74613.1"/>
    </source>
</evidence>
<proteinExistence type="inferred from homology"/>
<dbReference type="KEGG" id="tab:CIG75_06280"/>
<protein>
    <recommendedName>
        <fullName evidence="6">TVP38/TMEM64 family membrane protein</fullName>
    </recommendedName>
</protein>
<evidence type="ECO:0000256" key="4">
    <source>
        <dbReference type="ARBA" id="ARBA00022989"/>
    </source>
</evidence>
<feature type="transmembrane region" description="Helical" evidence="6">
    <location>
        <begin position="121"/>
        <end position="145"/>
    </location>
</feature>
<dbReference type="EMBL" id="CP022657">
    <property type="protein sequence ID" value="ASS74613.1"/>
    <property type="molecule type" value="Genomic_DNA"/>
</dbReference>
<dbReference type="OrthoDB" id="2381682at2"/>
<feature type="domain" description="VTT" evidence="7">
    <location>
        <begin position="64"/>
        <end position="173"/>
    </location>
</feature>
<gene>
    <name evidence="8" type="ORF">CIG75_06280</name>
</gene>
<evidence type="ECO:0000256" key="2">
    <source>
        <dbReference type="ARBA" id="ARBA00022475"/>
    </source>
</evidence>
<evidence type="ECO:0000256" key="5">
    <source>
        <dbReference type="ARBA" id="ARBA00023136"/>
    </source>
</evidence>
<organism evidence="8 9">
    <name type="scientific">Tumebacillus algifaecis</name>
    <dbReference type="NCBI Taxonomy" id="1214604"/>
    <lineage>
        <taxon>Bacteria</taxon>
        <taxon>Bacillati</taxon>
        <taxon>Bacillota</taxon>
        <taxon>Bacilli</taxon>
        <taxon>Bacillales</taxon>
        <taxon>Alicyclobacillaceae</taxon>
        <taxon>Tumebacillus</taxon>
    </lineage>
</organism>
<keyword evidence="2 6" id="KW-1003">Cell membrane</keyword>
<keyword evidence="5 6" id="KW-0472">Membrane</keyword>
<evidence type="ECO:0000256" key="1">
    <source>
        <dbReference type="ARBA" id="ARBA00004651"/>
    </source>
</evidence>
<comment type="subcellular location">
    <subcellularLocation>
        <location evidence="1 6">Cell membrane</location>
        <topology evidence="1 6">Multi-pass membrane protein</topology>
    </subcellularLocation>
</comment>
<dbReference type="Pfam" id="PF09335">
    <property type="entry name" value="VTT_dom"/>
    <property type="match status" value="1"/>
</dbReference>
<dbReference type="GO" id="GO:0005886">
    <property type="term" value="C:plasma membrane"/>
    <property type="evidence" value="ECO:0007669"/>
    <property type="project" value="UniProtKB-SubCell"/>
</dbReference>
<evidence type="ECO:0000256" key="6">
    <source>
        <dbReference type="RuleBase" id="RU366058"/>
    </source>
</evidence>
<feature type="transmembrane region" description="Helical" evidence="6">
    <location>
        <begin position="40"/>
        <end position="60"/>
    </location>
</feature>
<dbReference type="PANTHER" id="PTHR12677:SF59">
    <property type="entry name" value="GOLGI APPARATUS MEMBRANE PROTEIN TVP38-RELATED"/>
    <property type="match status" value="1"/>
</dbReference>
<dbReference type="Proteomes" id="UP000214688">
    <property type="component" value="Chromosome"/>
</dbReference>
<accession>A0A223CZP0</accession>
<dbReference type="RefSeq" id="WP_094235863.1">
    <property type="nucleotide sequence ID" value="NZ_CP022657.1"/>
</dbReference>
<feature type="transmembrane region" description="Helical" evidence="6">
    <location>
        <begin position="183"/>
        <end position="200"/>
    </location>
</feature>
<feature type="transmembrane region" description="Helical" evidence="6">
    <location>
        <begin position="152"/>
        <end position="171"/>
    </location>
</feature>
<dbReference type="InterPro" id="IPR032816">
    <property type="entry name" value="VTT_dom"/>
</dbReference>
<evidence type="ECO:0000259" key="7">
    <source>
        <dbReference type="Pfam" id="PF09335"/>
    </source>
</evidence>
<reference evidence="8 9" key="1">
    <citation type="journal article" date="2015" name="Int. J. Syst. Evol. Microbiol.">
        <title>Tumebacillus algifaecis sp. nov., isolated from decomposing algal scum.</title>
        <authorList>
            <person name="Wu Y.F."/>
            <person name="Zhang B."/>
            <person name="Xing P."/>
            <person name="Wu Q.L."/>
            <person name="Liu S.J."/>
        </authorList>
    </citation>
    <scope>NUCLEOTIDE SEQUENCE [LARGE SCALE GENOMIC DNA]</scope>
    <source>
        <strain evidence="8 9">THMBR28</strain>
    </source>
</reference>
<dbReference type="InterPro" id="IPR015414">
    <property type="entry name" value="TMEM64"/>
</dbReference>
<evidence type="ECO:0000256" key="3">
    <source>
        <dbReference type="ARBA" id="ARBA00022692"/>
    </source>
</evidence>
<keyword evidence="3 6" id="KW-0812">Transmembrane</keyword>
<dbReference type="PANTHER" id="PTHR12677">
    <property type="entry name" value="GOLGI APPARATUS MEMBRANE PROTEIN TVP38-RELATED"/>
    <property type="match status" value="1"/>
</dbReference>